<proteinExistence type="predicted"/>
<dbReference type="Proteomes" id="UP000308600">
    <property type="component" value="Unassembled WGS sequence"/>
</dbReference>
<gene>
    <name evidence="1" type="ORF">BDN72DRAFT_854200</name>
</gene>
<organism evidence="1 2">
    <name type="scientific">Pluteus cervinus</name>
    <dbReference type="NCBI Taxonomy" id="181527"/>
    <lineage>
        <taxon>Eukaryota</taxon>
        <taxon>Fungi</taxon>
        <taxon>Dikarya</taxon>
        <taxon>Basidiomycota</taxon>
        <taxon>Agaricomycotina</taxon>
        <taxon>Agaricomycetes</taxon>
        <taxon>Agaricomycetidae</taxon>
        <taxon>Agaricales</taxon>
        <taxon>Pluteineae</taxon>
        <taxon>Pluteaceae</taxon>
        <taxon>Pluteus</taxon>
    </lineage>
</organism>
<sequence>MDALTPVAIGLITDGCPSLYTSYRDSIVHNKLEKWTTRTQAALNEVIAVREYLEEDEIRTLCQRVDEILSSAEVLEQAAMEKSSWFSISTRLQTREFTRKARKTVLRVQRASAKAKTRQLLGGTQPEAAGAPRGQPPKASKKKEDDNVSVLQNVVNTWDRARPADDCRHTEGCKAHALLESAIASSTPGASRSTNGSSNAQSSFESGTQVFQIYATACVERAVHSCTCNSNPFEPEGEASLDKD</sequence>
<keyword evidence="2" id="KW-1185">Reference proteome</keyword>
<name>A0ACD3B9C1_9AGAR</name>
<dbReference type="EMBL" id="ML208269">
    <property type="protein sequence ID" value="TFK74299.1"/>
    <property type="molecule type" value="Genomic_DNA"/>
</dbReference>
<reference evidence="1 2" key="1">
    <citation type="journal article" date="2019" name="Nat. Ecol. Evol.">
        <title>Megaphylogeny resolves global patterns of mushroom evolution.</title>
        <authorList>
            <person name="Varga T."/>
            <person name="Krizsan K."/>
            <person name="Foldi C."/>
            <person name="Dima B."/>
            <person name="Sanchez-Garcia M."/>
            <person name="Sanchez-Ramirez S."/>
            <person name="Szollosi G.J."/>
            <person name="Szarkandi J.G."/>
            <person name="Papp V."/>
            <person name="Albert L."/>
            <person name="Andreopoulos W."/>
            <person name="Angelini C."/>
            <person name="Antonin V."/>
            <person name="Barry K.W."/>
            <person name="Bougher N.L."/>
            <person name="Buchanan P."/>
            <person name="Buyck B."/>
            <person name="Bense V."/>
            <person name="Catcheside P."/>
            <person name="Chovatia M."/>
            <person name="Cooper J."/>
            <person name="Damon W."/>
            <person name="Desjardin D."/>
            <person name="Finy P."/>
            <person name="Geml J."/>
            <person name="Haridas S."/>
            <person name="Hughes K."/>
            <person name="Justo A."/>
            <person name="Karasinski D."/>
            <person name="Kautmanova I."/>
            <person name="Kiss B."/>
            <person name="Kocsube S."/>
            <person name="Kotiranta H."/>
            <person name="LaButti K.M."/>
            <person name="Lechner B.E."/>
            <person name="Liimatainen K."/>
            <person name="Lipzen A."/>
            <person name="Lukacs Z."/>
            <person name="Mihaltcheva S."/>
            <person name="Morgado L.N."/>
            <person name="Niskanen T."/>
            <person name="Noordeloos M.E."/>
            <person name="Ohm R.A."/>
            <person name="Ortiz-Santana B."/>
            <person name="Ovrebo C."/>
            <person name="Racz N."/>
            <person name="Riley R."/>
            <person name="Savchenko A."/>
            <person name="Shiryaev A."/>
            <person name="Soop K."/>
            <person name="Spirin V."/>
            <person name="Szebenyi C."/>
            <person name="Tomsovsky M."/>
            <person name="Tulloss R.E."/>
            <person name="Uehling J."/>
            <person name="Grigoriev I.V."/>
            <person name="Vagvolgyi C."/>
            <person name="Papp T."/>
            <person name="Martin F.M."/>
            <person name="Miettinen O."/>
            <person name="Hibbett D.S."/>
            <person name="Nagy L.G."/>
        </authorList>
    </citation>
    <scope>NUCLEOTIDE SEQUENCE [LARGE SCALE GENOMIC DNA]</scope>
    <source>
        <strain evidence="1 2">NL-1719</strain>
    </source>
</reference>
<protein>
    <submittedName>
        <fullName evidence="1">Uncharacterized protein</fullName>
    </submittedName>
</protein>
<accession>A0ACD3B9C1</accession>
<evidence type="ECO:0000313" key="2">
    <source>
        <dbReference type="Proteomes" id="UP000308600"/>
    </source>
</evidence>
<evidence type="ECO:0000313" key="1">
    <source>
        <dbReference type="EMBL" id="TFK74299.1"/>
    </source>
</evidence>